<protein>
    <submittedName>
        <fullName evidence="2">Uncharacterized protein</fullName>
    </submittedName>
</protein>
<dbReference type="RefSeq" id="XP_018034825.1">
    <property type="nucleotide sequence ID" value="XM_018178599.1"/>
</dbReference>
<evidence type="ECO:0000313" key="2">
    <source>
        <dbReference type="EMBL" id="OAG04460.1"/>
    </source>
</evidence>
<keyword evidence="1" id="KW-0732">Signal</keyword>
<evidence type="ECO:0000313" key="3">
    <source>
        <dbReference type="Proteomes" id="UP000077069"/>
    </source>
</evidence>
<dbReference type="GeneID" id="28762085"/>
<evidence type="ECO:0000256" key="1">
    <source>
        <dbReference type="SAM" id="SignalP"/>
    </source>
</evidence>
<feature type="signal peptide" evidence="1">
    <location>
        <begin position="1"/>
        <end position="22"/>
    </location>
</feature>
<name>A0A177CCM3_9PLEO</name>
<dbReference type="OrthoDB" id="3790275at2759"/>
<gene>
    <name evidence="2" type="ORF">CC84DRAFT_1164922</name>
</gene>
<sequence>MSKTNLPSTLAILSTLLPLTSTALPTPTIAIPSTLTSFPTTITKTKWTTYSTKTEYPNPGLPLFSQEEWVDTTIAAVYEPWLSAPTSFPYTLVRISETTAMNELRVTTEWHRPATTLSLLTNSWTVKETLVIGG</sequence>
<reference evidence="2 3" key="1">
    <citation type="submission" date="2016-05" db="EMBL/GenBank/DDBJ databases">
        <title>Comparative analysis of secretome profiles of manganese(II)-oxidizing ascomycete fungi.</title>
        <authorList>
            <consortium name="DOE Joint Genome Institute"/>
            <person name="Zeiner C.A."/>
            <person name="Purvine S.O."/>
            <person name="Zink E.M."/>
            <person name="Wu S."/>
            <person name="Pasa-Tolic L."/>
            <person name="Chaput D.L."/>
            <person name="Haridas S."/>
            <person name="Grigoriev I.V."/>
            <person name="Santelli C.M."/>
            <person name="Hansel C.M."/>
        </authorList>
    </citation>
    <scope>NUCLEOTIDE SEQUENCE [LARGE SCALE GENOMIC DNA]</scope>
    <source>
        <strain evidence="2 3">AP3s5-JAC2a</strain>
    </source>
</reference>
<feature type="chain" id="PRO_5008058016" evidence="1">
    <location>
        <begin position="23"/>
        <end position="134"/>
    </location>
</feature>
<dbReference type="Proteomes" id="UP000077069">
    <property type="component" value="Unassembled WGS sequence"/>
</dbReference>
<accession>A0A177CCM3</accession>
<proteinExistence type="predicted"/>
<dbReference type="InParanoid" id="A0A177CCM3"/>
<keyword evidence="3" id="KW-1185">Reference proteome</keyword>
<dbReference type="AlphaFoldDB" id="A0A177CCM3"/>
<dbReference type="EMBL" id="KV441553">
    <property type="protein sequence ID" value="OAG04460.1"/>
    <property type="molecule type" value="Genomic_DNA"/>
</dbReference>
<organism evidence="2 3">
    <name type="scientific">Paraphaeosphaeria sporulosa</name>
    <dbReference type="NCBI Taxonomy" id="1460663"/>
    <lineage>
        <taxon>Eukaryota</taxon>
        <taxon>Fungi</taxon>
        <taxon>Dikarya</taxon>
        <taxon>Ascomycota</taxon>
        <taxon>Pezizomycotina</taxon>
        <taxon>Dothideomycetes</taxon>
        <taxon>Pleosporomycetidae</taxon>
        <taxon>Pleosporales</taxon>
        <taxon>Massarineae</taxon>
        <taxon>Didymosphaeriaceae</taxon>
        <taxon>Paraphaeosphaeria</taxon>
    </lineage>
</organism>